<dbReference type="AlphaFoldDB" id="A0A2N7WBX5"/>
<dbReference type="OrthoDB" id="5441488at2"/>
<keyword evidence="10" id="KW-1185">Reference proteome</keyword>
<dbReference type="GO" id="GO:0007165">
    <property type="term" value="P:signal transduction"/>
    <property type="evidence" value="ECO:0007669"/>
    <property type="project" value="UniProtKB-KW"/>
</dbReference>
<feature type="region of interest" description="Disordered" evidence="5">
    <location>
        <begin position="292"/>
        <end position="313"/>
    </location>
</feature>
<dbReference type="GO" id="GO:0005886">
    <property type="term" value="C:plasma membrane"/>
    <property type="evidence" value="ECO:0007669"/>
    <property type="project" value="TreeGrafter"/>
</dbReference>
<comment type="similarity">
    <text evidence="3">Belongs to the methyl-accepting chemotaxis (MCP) protein family.</text>
</comment>
<evidence type="ECO:0000259" key="7">
    <source>
        <dbReference type="PROSITE" id="PS50111"/>
    </source>
</evidence>
<dbReference type="CDD" id="cd19411">
    <property type="entry name" value="MCP2201-like_sensor"/>
    <property type="match status" value="1"/>
</dbReference>
<evidence type="ECO:0000256" key="6">
    <source>
        <dbReference type="SAM" id="Phobius"/>
    </source>
</evidence>
<keyword evidence="6" id="KW-1133">Transmembrane helix</keyword>
<reference evidence="8 11" key="2">
    <citation type="submission" date="2020-04" db="EMBL/GenBank/DDBJ databases">
        <authorList>
            <person name="De Canck E."/>
        </authorList>
    </citation>
    <scope>NUCLEOTIDE SEQUENCE [LARGE SCALE GENOMIC DNA]</scope>
    <source>
        <strain evidence="8 11">LMG 27174</strain>
    </source>
</reference>
<name>A0A2N7WBX5_9BURK</name>
<dbReference type="Pfam" id="PF00015">
    <property type="entry name" value="MCPsignal"/>
    <property type="match status" value="1"/>
</dbReference>
<evidence type="ECO:0000313" key="9">
    <source>
        <dbReference type="EMBL" id="PMS26910.1"/>
    </source>
</evidence>
<gene>
    <name evidence="9" type="ORF">C0Z16_25920</name>
    <name evidence="8" type="ORF">LMG27174_05443</name>
</gene>
<reference evidence="9 10" key="1">
    <citation type="submission" date="2018-01" db="EMBL/GenBank/DDBJ databases">
        <title>Whole genome analyses suggest that Burkholderia sensu lato contains two further novel genera in the rhizoxinica-symbiotica group Mycetohabitans gen. nov., and Trinickia gen. nov.: implications for the evolution of diazotrophy and nodulation in the Burkholderiaceae.</title>
        <authorList>
            <person name="Estrada-de los Santos P."/>
            <person name="Palmer M."/>
            <person name="Chavez-Ramirez B."/>
            <person name="Beukes C."/>
            <person name="Steenkamp E.T."/>
            <person name="Hirsch A.M."/>
            <person name="Manyaka P."/>
            <person name="Maluk M."/>
            <person name="Lafos M."/>
            <person name="Crook M."/>
            <person name="Gross E."/>
            <person name="Simon M.F."/>
            <person name="Bueno dos Reis Junior F."/>
            <person name="Poole P.S."/>
            <person name="Venter S.N."/>
            <person name="James E.K."/>
        </authorList>
    </citation>
    <scope>NUCLEOTIDE SEQUENCE [LARGE SCALE GENOMIC DNA]</scope>
    <source>
        <strain evidence="9 10">WSM 3937</strain>
    </source>
</reference>
<dbReference type="InterPro" id="IPR047347">
    <property type="entry name" value="YvaQ-like_sensor"/>
</dbReference>
<dbReference type="Proteomes" id="UP000494205">
    <property type="component" value="Unassembled WGS sequence"/>
</dbReference>
<dbReference type="EMBL" id="PNXY01000022">
    <property type="protein sequence ID" value="PMS26910.1"/>
    <property type="molecule type" value="Genomic_DNA"/>
</dbReference>
<evidence type="ECO:0000256" key="3">
    <source>
        <dbReference type="ARBA" id="ARBA00029447"/>
    </source>
</evidence>
<dbReference type="SUPFAM" id="SSF58104">
    <property type="entry name" value="Methyl-accepting chemotaxis protein (MCP) signaling domain"/>
    <property type="match status" value="1"/>
</dbReference>
<evidence type="ECO:0000256" key="4">
    <source>
        <dbReference type="PROSITE-ProRule" id="PRU00284"/>
    </source>
</evidence>
<keyword evidence="2" id="KW-0488">Methylation</keyword>
<dbReference type="InterPro" id="IPR024478">
    <property type="entry name" value="HlyB_4HB_MCP"/>
</dbReference>
<dbReference type="Pfam" id="PF12729">
    <property type="entry name" value="4HB_MCP_1"/>
    <property type="match status" value="1"/>
</dbReference>
<keyword evidence="6" id="KW-0472">Membrane</keyword>
<evidence type="ECO:0000313" key="10">
    <source>
        <dbReference type="Proteomes" id="UP000235659"/>
    </source>
</evidence>
<proteinExistence type="inferred from homology"/>
<dbReference type="PANTHER" id="PTHR43531:SF14">
    <property type="entry name" value="METHYL-ACCEPTING CHEMOTAXIS PROTEIN I-RELATED"/>
    <property type="match status" value="1"/>
</dbReference>
<dbReference type="FunFam" id="1.10.287.950:FF:000001">
    <property type="entry name" value="Methyl-accepting chemotaxis sensory transducer"/>
    <property type="match status" value="1"/>
</dbReference>
<dbReference type="GO" id="GO:0006935">
    <property type="term" value="P:chemotaxis"/>
    <property type="evidence" value="ECO:0007669"/>
    <property type="project" value="InterPro"/>
</dbReference>
<dbReference type="EMBL" id="CADIJZ010000024">
    <property type="protein sequence ID" value="CAB3726867.1"/>
    <property type="molecule type" value="Genomic_DNA"/>
</dbReference>
<dbReference type="RefSeq" id="WP_102634919.1">
    <property type="nucleotide sequence ID" value="NZ_CADIJZ010000024.1"/>
</dbReference>
<dbReference type="InterPro" id="IPR004090">
    <property type="entry name" value="Chemotax_Me-accpt_rcpt"/>
</dbReference>
<dbReference type="SMART" id="SM00283">
    <property type="entry name" value="MA"/>
    <property type="match status" value="1"/>
</dbReference>
<evidence type="ECO:0000256" key="5">
    <source>
        <dbReference type="SAM" id="MobiDB-lite"/>
    </source>
</evidence>
<feature type="transmembrane region" description="Helical" evidence="6">
    <location>
        <begin position="196"/>
        <end position="220"/>
    </location>
</feature>
<evidence type="ECO:0000313" key="8">
    <source>
        <dbReference type="EMBL" id="CAB3726867.1"/>
    </source>
</evidence>
<keyword evidence="4" id="KW-0807">Transducer</keyword>
<comment type="subcellular location">
    <subcellularLocation>
        <location evidence="1">Membrane</location>
    </subcellularLocation>
</comment>
<protein>
    <submittedName>
        <fullName evidence="9">Methyl-accepting chemotaxis protein</fullName>
    </submittedName>
</protein>
<feature type="transmembrane region" description="Helical" evidence="6">
    <location>
        <begin position="12"/>
        <end position="34"/>
    </location>
</feature>
<dbReference type="InterPro" id="IPR051310">
    <property type="entry name" value="MCP_chemotaxis"/>
</dbReference>
<dbReference type="Gene3D" id="1.10.287.950">
    <property type="entry name" value="Methyl-accepting chemotaxis protein"/>
    <property type="match status" value="1"/>
</dbReference>
<evidence type="ECO:0000313" key="11">
    <source>
        <dbReference type="Proteomes" id="UP000494205"/>
    </source>
</evidence>
<dbReference type="CDD" id="cd11386">
    <property type="entry name" value="MCP_signal"/>
    <property type="match status" value="1"/>
</dbReference>
<evidence type="ECO:0000256" key="2">
    <source>
        <dbReference type="ARBA" id="ARBA00022481"/>
    </source>
</evidence>
<feature type="domain" description="Methyl-accepting transducer" evidence="7">
    <location>
        <begin position="277"/>
        <end position="506"/>
    </location>
</feature>
<organism evidence="8 11">
    <name type="scientific">Paraburkholderia rhynchosiae</name>
    <dbReference type="NCBI Taxonomy" id="487049"/>
    <lineage>
        <taxon>Bacteria</taxon>
        <taxon>Pseudomonadati</taxon>
        <taxon>Pseudomonadota</taxon>
        <taxon>Betaproteobacteria</taxon>
        <taxon>Burkholderiales</taxon>
        <taxon>Burkholderiaceae</taxon>
        <taxon>Paraburkholderia</taxon>
    </lineage>
</organism>
<evidence type="ECO:0000256" key="1">
    <source>
        <dbReference type="ARBA" id="ARBA00004370"/>
    </source>
</evidence>
<dbReference type="GO" id="GO:0004888">
    <property type="term" value="F:transmembrane signaling receptor activity"/>
    <property type="evidence" value="ECO:0007669"/>
    <property type="project" value="InterPro"/>
</dbReference>
<accession>A0A2N7WBX5</accession>
<dbReference type="PRINTS" id="PR00260">
    <property type="entry name" value="CHEMTRNSDUCR"/>
</dbReference>
<dbReference type="InterPro" id="IPR004089">
    <property type="entry name" value="MCPsignal_dom"/>
</dbReference>
<dbReference type="Proteomes" id="UP000235659">
    <property type="component" value="Unassembled WGS sequence"/>
</dbReference>
<dbReference type="PANTHER" id="PTHR43531">
    <property type="entry name" value="PROTEIN ICFG"/>
    <property type="match status" value="1"/>
</dbReference>
<keyword evidence="6" id="KW-0812">Transmembrane</keyword>
<dbReference type="PROSITE" id="PS50111">
    <property type="entry name" value="CHEMOTAXIS_TRANSDUC_2"/>
    <property type="match status" value="1"/>
</dbReference>
<sequence length="587" mass="60871">MNFNNLSEKAKLTVAFGSLAVVVLIVSAISLNALNDENQRFASFVSGINARAQMAESVRAAVDDRAMAVRNLVLVSSPADIELEKAAVLDAEKRVESSLEKFNAMVASAQDMSDHARTLAGEISRIEQLYRPVALEIDGLAASGQRDAAIAAIASKCRPLLTALIKATNAYVDVTHERAMQMAQASKEQFAHQRNLLIAFCFGAIALAVAAGIIITRGLLRALGAEPVALAEVTRRVAEGDLRSVPGASNAPAGSVLASMVEMQSSLVRLIGNVRNAADSIATGSSEIASGNVDLSSRTEQQASSLQETASSMEELTATVKQNAENAQQASTLSANASEVAMKGNGVVGEMVGTMSEISANSTRIAEITGMIEGIAFQTNILALNAAVEAARAGEQGRGFAVVASEVRSLAQRSSSAAKEIKDLINTSVQKIHDGSSLADKAGMTMAEVTQAVARVTDIMGEIAAASAEQSRGIEQVNLAITQMDEVTQQNAALVEEAAAASKSLEDQGRQLNQSVSFFRLDGTAISAPQVSSVAKSAVPRARTASVSKAGGVAGKRAAARALRPTAAATAARVATAATGTDGWDTF</sequence>